<feature type="transmembrane region" description="Helical" evidence="1">
    <location>
        <begin position="6"/>
        <end position="29"/>
    </location>
</feature>
<keyword evidence="3" id="KW-1185">Reference proteome</keyword>
<dbReference type="RefSeq" id="WP_370442654.1">
    <property type="nucleotide sequence ID" value="NZ_JBGFTU010000022.1"/>
</dbReference>
<gene>
    <name evidence="2" type="ORF">AB2L27_16855</name>
</gene>
<keyword evidence="1" id="KW-0812">Transmembrane</keyword>
<evidence type="ECO:0000313" key="2">
    <source>
        <dbReference type="EMBL" id="MEZ0166434.1"/>
    </source>
</evidence>
<sequence>MDLLLLLLALGSLPVGAVVVLVAVVLAVARAPRHRTAVLPALAGAGSTVGWVVVTCRSAVRADESGTSGTVFSDAGWLAAGVALGVVSLVLGARHRLDAVRG</sequence>
<comment type="caution">
    <text evidence="2">The sequence shown here is derived from an EMBL/GenBank/DDBJ whole genome shotgun (WGS) entry which is preliminary data.</text>
</comment>
<evidence type="ECO:0008006" key="4">
    <source>
        <dbReference type="Google" id="ProtNLM"/>
    </source>
</evidence>
<dbReference type="Proteomes" id="UP001565927">
    <property type="component" value="Unassembled WGS sequence"/>
</dbReference>
<keyword evidence="1" id="KW-1133">Transmembrane helix</keyword>
<evidence type="ECO:0000313" key="3">
    <source>
        <dbReference type="Proteomes" id="UP001565927"/>
    </source>
</evidence>
<protein>
    <recommendedName>
        <fullName evidence="4">Integral membrane protein</fullName>
    </recommendedName>
</protein>
<dbReference type="EMBL" id="JBGFTU010000022">
    <property type="protein sequence ID" value="MEZ0166434.1"/>
    <property type="molecule type" value="Genomic_DNA"/>
</dbReference>
<keyword evidence="1" id="KW-0472">Membrane</keyword>
<accession>A0ABV4H577</accession>
<name>A0ABV4H577_9ACTN</name>
<proteinExistence type="predicted"/>
<feature type="transmembrane region" description="Helical" evidence="1">
    <location>
        <begin position="75"/>
        <end position="93"/>
    </location>
</feature>
<organism evidence="2 3">
    <name type="scientific">Kineococcus halophytocola</name>
    <dbReference type="NCBI Taxonomy" id="3234027"/>
    <lineage>
        <taxon>Bacteria</taxon>
        <taxon>Bacillati</taxon>
        <taxon>Actinomycetota</taxon>
        <taxon>Actinomycetes</taxon>
        <taxon>Kineosporiales</taxon>
        <taxon>Kineosporiaceae</taxon>
        <taxon>Kineococcus</taxon>
    </lineage>
</organism>
<evidence type="ECO:0000256" key="1">
    <source>
        <dbReference type="SAM" id="Phobius"/>
    </source>
</evidence>
<reference evidence="2 3" key="1">
    <citation type="submission" date="2024-07" db="EMBL/GenBank/DDBJ databases">
        <authorList>
            <person name="Thanompreechachai J."/>
            <person name="Duangmal K."/>
        </authorList>
    </citation>
    <scope>NUCLEOTIDE SEQUENCE [LARGE SCALE GENOMIC DNA]</scope>
    <source>
        <strain evidence="2 3">LSe6-4</strain>
    </source>
</reference>
<feature type="transmembrane region" description="Helical" evidence="1">
    <location>
        <begin position="36"/>
        <end position="55"/>
    </location>
</feature>